<keyword evidence="1" id="KW-0479">Metal-binding</keyword>
<proteinExistence type="predicted"/>
<keyword evidence="4" id="KW-0411">Iron-sulfur</keyword>
<evidence type="ECO:0000256" key="2">
    <source>
        <dbReference type="ARBA" id="ARBA00023002"/>
    </source>
</evidence>
<gene>
    <name evidence="6" type="ORF">S03H2_35409</name>
</gene>
<evidence type="ECO:0000259" key="5">
    <source>
        <dbReference type="Pfam" id="PF02662"/>
    </source>
</evidence>
<reference evidence="6" key="1">
    <citation type="journal article" date="2014" name="Front. Microbiol.">
        <title>High frequency of phylogenetically diverse reductive dehalogenase-homologous genes in deep subseafloor sedimentary metagenomes.</title>
        <authorList>
            <person name="Kawai M."/>
            <person name="Futagami T."/>
            <person name="Toyoda A."/>
            <person name="Takaki Y."/>
            <person name="Nishi S."/>
            <person name="Hori S."/>
            <person name="Arai W."/>
            <person name="Tsubouchi T."/>
            <person name="Morono Y."/>
            <person name="Uchiyama I."/>
            <person name="Ito T."/>
            <person name="Fujiyama A."/>
            <person name="Inagaki F."/>
            <person name="Takami H."/>
        </authorList>
    </citation>
    <scope>NUCLEOTIDE SEQUENCE</scope>
    <source>
        <strain evidence="6">Expedition CK06-06</strain>
    </source>
</reference>
<evidence type="ECO:0000256" key="1">
    <source>
        <dbReference type="ARBA" id="ARBA00022723"/>
    </source>
</evidence>
<dbReference type="GO" id="GO:0016491">
    <property type="term" value="F:oxidoreductase activity"/>
    <property type="evidence" value="ECO:0007669"/>
    <property type="project" value="UniProtKB-KW"/>
</dbReference>
<dbReference type="EMBL" id="BARU01021655">
    <property type="protein sequence ID" value="GAH48386.1"/>
    <property type="molecule type" value="Genomic_DNA"/>
</dbReference>
<dbReference type="AlphaFoldDB" id="X1FRS4"/>
<keyword evidence="2" id="KW-0560">Oxidoreductase</keyword>
<dbReference type="GO" id="GO:0046872">
    <property type="term" value="F:metal ion binding"/>
    <property type="evidence" value="ECO:0007669"/>
    <property type="project" value="UniProtKB-KW"/>
</dbReference>
<comment type="caution">
    <text evidence="6">The sequence shown here is derived from an EMBL/GenBank/DDBJ whole genome shotgun (WGS) entry which is preliminary data.</text>
</comment>
<dbReference type="GO" id="GO:0051536">
    <property type="term" value="F:iron-sulfur cluster binding"/>
    <property type="evidence" value="ECO:0007669"/>
    <property type="project" value="UniProtKB-KW"/>
</dbReference>
<sequence>MLLGCEQGKCHFGVDSEYIINEYKKTQDILNMLGIWEGRLALAQIPAFDGHEFVRQITKLITEITQIPAPKYAKVVSPRPAQYSKVESYL</sequence>
<evidence type="ECO:0000256" key="4">
    <source>
        <dbReference type="ARBA" id="ARBA00023014"/>
    </source>
</evidence>
<feature type="domain" description="F420-non-reducing hydrogenase iron-sulfur subunit D" evidence="5">
    <location>
        <begin position="1"/>
        <end position="67"/>
    </location>
</feature>
<protein>
    <recommendedName>
        <fullName evidence="5">F420-non-reducing hydrogenase iron-sulfur subunit D domain-containing protein</fullName>
    </recommendedName>
</protein>
<evidence type="ECO:0000313" key="6">
    <source>
        <dbReference type="EMBL" id="GAH48386.1"/>
    </source>
</evidence>
<evidence type="ECO:0000256" key="3">
    <source>
        <dbReference type="ARBA" id="ARBA00023004"/>
    </source>
</evidence>
<dbReference type="InterPro" id="IPR003813">
    <property type="entry name" value="MvhD/FlpD"/>
</dbReference>
<dbReference type="Pfam" id="PF02662">
    <property type="entry name" value="FlpD"/>
    <property type="match status" value="1"/>
</dbReference>
<keyword evidence="3" id="KW-0408">Iron</keyword>
<accession>X1FRS4</accession>
<name>X1FRS4_9ZZZZ</name>
<organism evidence="6">
    <name type="scientific">marine sediment metagenome</name>
    <dbReference type="NCBI Taxonomy" id="412755"/>
    <lineage>
        <taxon>unclassified sequences</taxon>
        <taxon>metagenomes</taxon>
        <taxon>ecological metagenomes</taxon>
    </lineage>
</organism>